<dbReference type="AlphaFoldDB" id="A0A1X7T5Q4"/>
<accession>A0A1X7T5Q4</accession>
<proteinExistence type="predicted"/>
<name>A0A1X7T5Q4_AMPQE</name>
<evidence type="ECO:0000313" key="1">
    <source>
        <dbReference type="EnsemblMetazoa" id="Aqu2.1.09710_001"/>
    </source>
</evidence>
<dbReference type="EnsemblMetazoa" id="Aqu2.1.09710_001">
    <property type="protein sequence ID" value="Aqu2.1.09710_001"/>
    <property type="gene ID" value="Aqu2.1.09710"/>
</dbReference>
<organism evidence="1">
    <name type="scientific">Amphimedon queenslandica</name>
    <name type="common">Sponge</name>
    <dbReference type="NCBI Taxonomy" id="400682"/>
    <lineage>
        <taxon>Eukaryota</taxon>
        <taxon>Metazoa</taxon>
        <taxon>Porifera</taxon>
        <taxon>Demospongiae</taxon>
        <taxon>Heteroscleromorpha</taxon>
        <taxon>Haplosclerida</taxon>
        <taxon>Niphatidae</taxon>
        <taxon>Amphimedon</taxon>
    </lineage>
</organism>
<dbReference type="InParanoid" id="A0A1X7T5Q4"/>
<sequence>MVMKVRNQKGEKHSGVIPWFLCRDQRFDWEDRMKKNNTVILDIYKCPEFTQFRGTFDSVLQDLYSRGVGTSSKLAEVITTDLEDCLWSEGVLGSDTPKKLLDTRLLISS</sequence>
<protein>
    <submittedName>
        <fullName evidence="1">Uncharacterized protein</fullName>
    </submittedName>
</protein>
<reference evidence="1" key="1">
    <citation type="submission" date="2017-05" db="UniProtKB">
        <authorList>
            <consortium name="EnsemblMetazoa"/>
        </authorList>
    </citation>
    <scope>IDENTIFICATION</scope>
</reference>